<evidence type="ECO:0000256" key="1">
    <source>
        <dbReference type="SAM" id="MobiDB-lite"/>
    </source>
</evidence>
<feature type="region of interest" description="Disordered" evidence="1">
    <location>
        <begin position="22"/>
        <end position="86"/>
    </location>
</feature>
<dbReference type="OrthoDB" id="10002647at2759"/>
<gene>
    <name evidence="3" type="ORF">EDS130_LOCUS21589</name>
    <name evidence="4" type="ORF">XAT740_LOCUS39451</name>
</gene>
<organism evidence="3 6">
    <name type="scientific">Adineta ricciae</name>
    <name type="common">Rotifer</name>
    <dbReference type="NCBI Taxonomy" id="249248"/>
    <lineage>
        <taxon>Eukaryota</taxon>
        <taxon>Metazoa</taxon>
        <taxon>Spiralia</taxon>
        <taxon>Gnathifera</taxon>
        <taxon>Rotifera</taxon>
        <taxon>Eurotatoria</taxon>
        <taxon>Bdelloidea</taxon>
        <taxon>Adinetida</taxon>
        <taxon>Adinetidae</taxon>
        <taxon>Adineta</taxon>
    </lineage>
</organism>
<dbReference type="Proteomes" id="UP000663828">
    <property type="component" value="Unassembled WGS sequence"/>
</dbReference>
<feature type="compositionally biased region" description="Basic residues" evidence="1">
    <location>
        <begin position="51"/>
        <end position="63"/>
    </location>
</feature>
<evidence type="ECO:0000313" key="5">
    <source>
        <dbReference type="Proteomes" id="UP000663828"/>
    </source>
</evidence>
<dbReference type="EMBL" id="CAJNOJ010000109">
    <property type="protein sequence ID" value="CAF1131182.1"/>
    <property type="molecule type" value="Genomic_DNA"/>
</dbReference>
<comment type="caution">
    <text evidence="3">The sequence shown here is derived from an EMBL/GenBank/DDBJ whole genome shotgun (WGS) entry which is preliminary data.</text>
</comment>
<feature type="compositionally biased region" description="Basic residues" evidence="1">
    <location>
        <begin position="74"/>
        <end position="86"/>
    </location>
</feature>
<evidence type="ECO:0000313" key="6">
    <source>
        <dbReference type="Proteomes" id="UP000663852"/>
    </source>
</evidence>
<evidence type="ECO:0000313" key="4">
    <source>
        <dbReference type="EMBL" id="CAF1497410.1"/>
    </source>
</evidence>
<protein>
    <submittedName>
        <fullName evidence="3">Uncharacterized protein</fullName>
    </submittedName>
</protein>
<keyword evidence="2" id="KW-0732">Signal</keyword>
<accession>A0A814RCJ0</accession>
<reference evidence="3" key="1">
    <citation type="submission" date="2021-02" db="EMBL/GenBank/DDBJ databases">
        <authorList>
            <person name="Nowell W R."/>
        </authorList>
    </citation>
    <scope>NUCLEOTIDE SEQUENCE</scope>
</reference>
<feature type="chain" id="PRO_5036410713" evidence="2">
    <location>
        <begin position="24"/>
        <end position="86"/>
    </location>
</feature>
<keyword evidence="5" id="KW-1185">Reference proteome</keyword>
<dbReference type="Proteomes" id="UP000663852">
    <property type="component" value="Unassembled WGS sequence"/>
</dbReference>
<feature type="signal peptide" evidence="2">
    <location>
        <begin position="1"/>
        <end position="23"/>
    </location>
</feature>
<name>A0A814RCJ0_ADIRI</name>
<dbReference type="AlphaFoldDB" id="A0A814RCJ0"/>
<evidence type="ECO:0000313" key="3">
    <source>
        <dbReference type="EMBL" id="CAF1131182.1"/>
    </source>
</evidence>
<sequence length="86" mass="9914">MRVLIVVLFISLILMYLFSVTDQSPLGPRTHGRGQLRTSQSDQKMHQSPLLKRRGSIRRKHKSPTSGSGTIRKPVNRFRPPHKRKN</sequence>
<dbReference type="EMBL" id="CAJNOR010004373">
    <property type="protein sequence ID" value="CAF1497410.1"/>
    <property type="molecule type" value="Genomic_DNA"/>
</dbReference>
<evidence type="ECO:0000256" key="2">
    <source>
        <dbReference type="SAM" id="SignalP"/>
    </source>
</evidence>
<proteinExistence type="predicted"/>